<name>A0A8S9ZX24_9BILA</name>
<dbReference type="Proteomes" id="UP000605970">
    <property type="component" value="Unassembled WGS sequence"/>
</dbReference>
<dbReference type="OrthoDB" id="5823806at2759"/>
<gene>
    <name evidence="1" type="ORF">Mgra_00002570</name>
</gene>
<organism evidence="1 2">
    <name type="scientific">Meloidogyne graminicola</name>
    <dbReference type="NCBI Taxonomy" id="189291"/>
    <lineage>
        <taxon>Eukaryota</taxon>
        <taxon>Metazoa</taxon>
        <taxon>Ecdysozoa</taxon>
        <taxon>Nematoda</taxon>
        <taxon>Chromadorea</taxon>
        <taxon>Rhabditida</taxon>
        <taxon>Tylenchina</taxon>
        <taxon>Tylenchomorpha</taxon>
        <taxon>Tylenchoidea</taxon>
        <taxon>Meloidogynidae</taxon>
        <taxon>Meloidogyninae</taxon>
        <taxon>Meloidogyne</taxon>
    </lineage>
</organism>
<proteinExistence type="predicted"/>
<sequence length="790" mass="90361">MDFLRLFPQSTRHSQLIFCNYRHLGLFCWSADEPNQIVLVSALVNIEPVNSDKKLDCIENTPGVLFKRVLTIYLSPDLPSGAEFSQILVNKSGSLLALIGKCMVFIVELDPDFWDYRRQIGNSLDFDSSMEHLKSEYFARCDLLHFNLFMRKYAPFVLKAVWFEPQNDSKNYFDKQNFQAPEGLLALLYSDSVIRLYDINSVIDRPHAIIDFNTILADRTPSESGEEFNDNNSGVDSRPHSTFGFVTQIVSFDFGQVYSISDNSNKLNSLLIGSTLALDMNGGIYLGFFRFENSDNISISLNLAPIGPLPCIFPMVGPKSPSISSQMICSSVDLHFIRHSNSQQIPILAIASEEGFLAHLILTNRITSDSQNLFKIEQLTSENNFNLFAFECMQISSDQKFSKIGIKNLKKKSSTLSKFLSIQLKHDPFNFYNNSSSCSYFVIYFNNLFRFDLTPILSYLINNCANINNINSSFPHSIIHHLLAFDDNNGIISSIASLELFKPISGLISDQPLKNINYKSQYQLLSALCTSQIELNENGIIQTKYFHHFLATLFNRYSNISTQNYSPLLNSQQKQTFNNTSQQLSNEVRRQLNETGNTNSSLANTLPSINIDDEDNNVDIKDKALPIRENAINYTLKRAENILKTSLEVEKLQENIQKQLMVLFKQINDIKAQILKKQHQFRLLDERIQKIAKILQPIMFATTNDEIEALIKLQNMLKKIIECRCNIKNVKNFLNARIAESRQNLFGSTSPNFNELIPAQMFSISKNDRQCNKLLFYRKEIINKMIKKKY</sequence>
<comment type="caution">
    <text evidence="1">The sequence shown here is derived from an EMBL/GenBank/DDBJ whole genome shotgun (WGS) entry which is preliminary data.</text>
</comment>
<reference evidence="1" key="1">
    <citation type="journal article" date="2020" name="Ecol. Evol.">
        <title>Genome structure and content of the rice root-knot nematode (Meloidogyne graminicola).</title>
        <authorList>
            <person name="Phan N.T."/>
            <person name="Danchin E.G.J."/>
            <person name="Klopp C."/>
            <person name="Perfus-Barbeoch L."/>
            <person name="Kozlowski D.K."/>
            <person name="Koutsovoulos G.D."/>
            <person name="Lopez-Roques C."/>
            <person name="Bouchez O."/>
            <person name="Zahm M."/>
            <person name="Besnard G."/>
            <person name="Bellafiore S."/>
        </authorList>
    </citation>
    <scope>NUCLEOTIDE SEQUENCE</scope>
    <source>
        <strain evidence="1">VN-18</strain>
    </source>
</reference>
<accession>A0A8S9ZX24</accession>
<dbReference type="EMBL" id="JABEBT010000016">
    <property type="protein sequence ID" value="KAF7637867.1"/>
    <property type="molecule type" value="Genomic_DNA"/>
</dbReference>
<dbReference type="AlphaFoldDB" id="A0A8S9ZX24"/>
<protein>
    <submittedName>
        <fullName evidence="1">Uncharacterized protein</fullName>
    </submittedName>
</protein>
<evidence type="ECO:0000313" key="2">
    <source>
        <dbReference type="Proteomes" id="UP000605970"/>
    </source>
</evidence>
<keyword evidence="2" id="KW-1185">Reference proteome</keyword>
<evidence type="ECO:0000313" key="1">
    <source>
        <dbReference type="EMBL" id="KAF7637867.1"/>
    </source>
</evidence>